<dbReference type="PANTHER" id="PTHR43194">
    <property type="entry name" value="HYDROLASE ALPHA/BETA FOLD FAMILY"/>
    <property type="match status" value="1"/>
</dbReference>
<sequence>MGAGQDGTGWVLPEAVETDDGVVRWARLGGRGEPMVLVHGTPYSSYLWRDVAPALARTRTVYVFDHLGYGQSDQHEGQDLTLAAQARRFARLLEHWGLEAPSVVANDIGGAIVLRAHLLEEARYGDLTIFDAVSGGRWERGLFALMRENPEVFAALPGYAHEALVAAHLRNASHRGLRPEVLDTYLAPWRGADGQAAYYRQYRQLAEADTRPYEPLLADISIPVRLLWGRHDRILPPEYGTWLHEHIPHAEMHWIDDAGHLLQEDAPARLVAHLLADVPAPR</sequence>
<gene>
    <name evidence="2" type="ORF">GCM10023203_32760</name>
</gene>
<dbReference type="PRINTS" id="PR00111">
    <property type="entry name" value="ABHYDROLASE"/>
</dbReference>
<dbReference type="Gene3D" id="3.40.50.1820">
    <property type="entry name" value="alpha/beta hydrolase"/>
    <property type="match status" value="1"/>
</dbReference>
<evidence type="ECO:0000313" key="2">
    <source>
        <dbReference type="EMBL" id="GAA4879573.1"/>
    </source>
</evidence>
<keyword evidence="3" id="KW-1185">Reference proteome</keyword>
<comment type="caution">
    <text evidence="2">The sequence shown here is derived from an EMBL/GenBank/DDBJ whole genome shotgun (WGS) entry which is preliminary data.</text>
</comment>
<name>A0ABP9EIS9_9PSEU</name>
<dbReference type="GO" id="GO:0016787">
    <property type="term" value="F:hydrolase activity"/>
    <property type="evidence" value="ECO:0007669"/>
    <property type="project" value="UniProtKB-KW"/>
</dbReference>
<dbReference type="Pfam" id="PF00561">
    <property type="entry name" value="Abhydrolase_1"/>
    <property type="match status" value="1"/>
</dbReference>
<keyword evidence="2" id="KW-0378">Hydrolase</keyword>
<evidence type="ECO:0000259" key="1">
    <source>
        <dbReference type="Pfam" id="PF00561"/>
    </source>
</evidence>
<accession>A0ABP9EIS9</accession>
<dbReference type="InterPro" id="IPR000073">
    <property type="entry name" value="AB_hydrolase_1"/>
</dbReference>
<organism evidence="2 3">
    <name type="scientific">Actinomycetospora straminea</name>
    <dbReference type="NCBI Taxonomy" id="663607"/>
    <lineage>
        <taxon>Bacteria</taxon>
        <taxon>Bacillati</taxon>
        <taxon>Actinomycetota</taxon>
        <taxon>Actinomycetes</taxon>
        <taxon>Pseudonocardiales</taxon>
        <taxon>Pseudonocardiaceae</taxon>
        <taxon>Actinomycetospora</taxon>
    </lineage>
</organism>
<dbReference type="RefSeq" id="WP_274232426.1">
    <property type="nucleotide sequence ID" value="NZ_BAABHQ010000008.1"/>
</dbReference>
<dbReference type="InterPro" id="IPR000639">
    <property type="entry name" value="Epox_hydrolase-like"/>
</dbReference>
<dbReference type="SUPFAM" id="SSF53474">
    <property type="entry name" value="alpha/beta-Hydrolases"/>
    <property type="match status" value="1"/>
</dbReference>
<dbReference type="PRINTS" id="PR00412">
    <property type="entry name" value="EPOXHYDRLASE"/>
</dbReference>
<reference evidence="3" key="1">
    <citation type="journal article" date="2019" name="Int. J. Syst. Evol. Microbiol.">
        <title>The Global Catalogue of Microorganisms (GCM) 10K type strain sequencing project: providing services to taxonomists for standard genome sequencing and annotation.</title>
        <authorList>
            <consortium name="The Broad Institute Genomics Platform"/>
            <consortium name="The Broad Institute Genome Sequencing Center for Infectious Disease"/>
            <person name="Wu L."/>
            <person name="Ma J."/>
        </authorList>
    </citation>
    <scope>NUCLEOTIDE SEQUENCE [LARGE SCALE GENOMIC DNA]</scope>
    <source>
        <strain evidence="3">JCM 17983</strain>
    </source>
</reference>
<proteinExistence type="predicted"/>
<dbReference type="InterPro" id="IPR050228">
    <property type="entry name" value="Carboxylesterase_BioH"/>
</dbReference>
<feature type="domain" description="AB hydrolase-1" evidence="1">
    <location>
        <begin position="34"/>
        <end position="267"/>
    </location>
</feature>
<evidence type="ECO:0000313" key="3">
    <source>
        <dbReference type="Proteomes" id="UP001500457"/>
    </source>
</evidence>
<dbReference type="InterPro" id="IPR029058">
    <property type="entry name" value="AB_hydrolase_fold"/>
</dbReference>
<dbReference type="PANTHER" id="PTHR43194:SF5">
    <property type="entry name" value="PIMELOYL-[ACYL-CARRIER PROTEIN] METHYL ESTER ESTERASE"/>
    <property type="match status" value="1"/>
</dbReference>
<dbReference type="Proteomes" id="UP001500457">
    <property type="component" value="Unassembled WGS sequence"/>
</dbReference>
<protein>
    <submittedName>
        <fullName evidence="2">Alpha/beta hydrolase</fullName>
    </submittedName>
</protein>
<dbReference type="EMBL" id="BAABHQ010000008">
    <property type="protein sequence ID" value="GAA4879573.1"/>
    <property type="molecule type" value="Genomic_DNA"/>
</dbReference>